<protein>
    <recommendedName>
        <fullName evidence="1">VOC domain-containing protein</fullName>
    </recommendedName>
</protein>
<dbReference type="Gene3D" id="3.10.180.10">
    <property type="entry name" value="2,3-Dihydroxybiphenyl 1,2-Dioxygenase, domain 1"/>
    <property type="match status" value="1"/>
</dbReference>
<feature type="domain" description="VOC" evidence="1">
    <location>
        <begin position="3"/>
        <end position="118"/>
    </location>
</feature>
<gene>
    <name evidence="2" type="ORF">US24_C0012G0006</name>
</gene>
<accession>A0A0G0FE76</accession>
<reference evidence="2 3" key="1">
    <citation type="journal article" date="2015" name="Nature">
        <title>rRNA introns, odd ribosomes, and small enigmatic genomes across a large radiation of phyla.</title>
        <authorList>
            <person name="Brown C.T."/>
            <person name="Hug L.A."/>
            <person name="Thomas B.C."/>
            <person name="Sharon I."/>
            <person name="Castelle C.J."/>
            <person name="Singh A."/>
            <person name="Wilkins M.J."/>
            <person name="Williams K.H."/>
            <person name="Banfield J.F."/>
        </authorList>
    </citation>
    <scope>NUCLEOTIDE SEQUENCE [LARGE SCALE GENOMIC DNA]</scope>
</reference>
<dbReference type="SUPFAM" id="SSF54593">
    <property type="entry name" value="Glyoxalase/Bleomycin resistance protein/Dihydroxybiphenyl dioxygenase"/>
    <property type="match status" value="1"/>
</dbReference>
<evidence type="ECO:0000313" key="3">
    <source>
        <dbReference type="Proteomes" id="UP000034075"/>
    </source>
</evidence>
<dbReference type="CDD" id="cd06587">
    <property type="entry name" value="VOC"/>
    <property type="match status" value="1"/>
</dbReference>
<dbReference type="EMBL" id="LBSF01000012">
    <property type="protein sequence ID" value="KKQ11865.1"/>
    <property type="molecule type" value="Genomic_DNA"/>
</dbReference>
<dbReference type="AlphaFoldDB" id="A0A0G0FE76"/>
<evidence type="ECO:0000313" key="2">
    <source>
        <dbReference type="EMBL" id="KKQ11865.1"/>
    </source>
</evidence>
<dbReference type="InterPro" id="IPR029068">
    <property type="entry name" value="Glyas_Bleomycin-R_OHBP_Dase"/>
</dbReference>
<dbReference type="PROSITE" id="PS51819">
    <property type="entry name" value="VOC"/>
    <property type="match status" value="1"/>
</dbReference>
<organism evidence="2 3">
    <name type="scientific">candidate division WS6 bacterium GW2011_GWC2_36_7</name>
    <dbReference type="NCBI Taxonomy" id="1619091"/>
    <lineage>
        <taxon>Bacteria</taxon>
        <taxon>Candidatus Dojkabacteria</taxon>
    </lineage>
</organism>
<name>A0A0G0FE76_9BACT</name>
<dbReference type="InterPro" id="IPR037523">
    <property type="entry name" value="VOC_core"/>
</dbReference>
<comment type="caution">
    <text evidence="2">The sequence shown here is derived from an EMBL/GenBank/DDBJ whole genome shotgun (WGS) entry which is preliminary data.</text>
</comment>
<proteinExistence type="predicted"/>
<dbReference type="InterPro" id="IPR004360">
    <property type="entry name" value="Glyas_Fos-R_dOase_dom"/>
</dbReference>
<dbReference type="Pfam" id="PF00903">
    <property type="entry name" value="Glyoxalase"/>
    <property type="match status" value="1"/>
</dbReference>
<sequence length="119" mass="14130">MIKLDHFYIYVTDLDKAISFYQKILCSKVNHREGDRWADFDSGDGIYFGIFNVDNESYKVGDNITIALKTDDIKLEYERIKSLAPKEITDIIHLTEPYSYFYFQFKDEWGNNWEVAQYA</sequence>
<dbReference type="Proteomes" id="UP000034075">
    <property type="component" value="Unassembled WGS sequence"/>
</dbReference>
<evidence type="ECO:0000259" key="1">
    <source>
        <dbReference type="PROSITE" id="PS51819"/>
    </source>
</evidence>